<keyword evidence="2" id="KW-1185">Reference proteome</keyword>
<dbReference type="EMBL" id="JAIZAY010000013">
    <property type="protein sequence ID" value="KAJ8030288.1"/>
    <property type="molecule type" value="Genomic_DNA"/>
</dbReference>
<protein>
    <submittedName>
        <fullName evidence="1">Uncharacterized protein</fullName>
    </submittedName>
</protein>
<gene>
    <name evidence="1" type="ORF">HOLleu_26653</name>
</gene>
<evidence type="ECO:0000313" key="2">
    <source>
        <dbReference type="Proteomes" id="UP001152320"/>
    </source>
</evidence>
<sequence length="196" mass="21872">MSKKFQKEVVDISIIQPLVTSSIAVISAFKDENGPNIKDAFTQTEASGVYVKVADRQSSRMLFQRESVQYATELCSNLESRFDPESMGLLRSIEAILNPANIPTTNTGLREYGLKDLKAICDVFGKEVVTSPMPNLREAANMLPVPLPPLIDSQHTQQDFHQVKVFLRSGNFVNLQVACEKLCQLSETFPYYALPL</sequence>
<dbReference type="AlphaFoldDB" id="A0A9Q1BNZ6"/>
<comment type="caution">
    <text evidence="1">The sequence shown here is derived from an EMBL/GenBank/DDBJ whole genome shotgun (WGS) entry which is preliminary data.</text>
</comment>
<organism evidence="1 2">
    <name type="scientific">Holothuria leucospilota</name>
    <name type="common">Black long sea cucumber</name>
    <name type="synonym">Mertensiothuria leucospilota</name>
    <dbReference type="NCBI Taxonomy" id="206669"/>
    <lineage>
        <taxon>Eukaryota</taxon>
        <taxon>Metazoa</taxon>
        <taxon>Echinodermata</taxon>
        <taxon>Eleutherozoa</taxon>
        <taxon>Echinozoa</taxon>
        <taxon>Holothuroidea</taxon>
        <taxon>Aspidochirotacea</taxon>
        <taxon>Aspidochirotida</taxon>
        <taxon>Holothuriidae</taxon>
        <taxon>Holothuria</taxon>
    </lineage>
</organism>
<proteinExistence type="predicted"/>
<evidence type="ECO:0000313" key="1">
    <source>
        <dbReference type="EMBL" id="KAJ8030288.1"/>
    </source>
</evidence>
<reference evidence="1" key="1">
    <citation type="submission" date="2021-10" db="EMBL/GenBank/DDBJ databases">
        <title>Tropical sea cucumber genome reveals ecological adaptation and Cuvierian tubules defense mechanism.</title>
        <authorList>
            <person name="Chen T."/>
        </authorList>
    </citation>
    <scope>NUCLEOTIDE SEQUENCE</scope>
    <source>
        <strain evidence="1">Nanhai2018</strain>
        <tissue evidence="1">Muscle</tissue>
    </source>
</reference>
<dbReference type="OrthoDB" id="6159421at2759"/>
<name>A0A9Q1BNZ6_HOLLE</name>
<dbReference type="Proteomes" id="UP001152320">
    <property type="component" value="Chromosome 13"/>
</dbReference>
<accession>A0A9Q1BNZ6</accession>